<keyword evidence="2" id="KW-1185">Reference proteome</keyword>
<name>A0A151AAE0_9EURY</name>
<dbReference type="EMBL" id="LTAZ01000013">
    <property type="protein sequence ID" value="KYH24605.1"/>
    <property type="molecule type" value="Genomic_DNA"/>
</dbReference>
<evidence type="ECO:0000313" key="2">
    <source>
        <dbReference type="Proteomes" id="UP000075321"/>
    </source>
</evidence>
<comment type="caution">
    <text evidence="1">The sequence shown here is derived from an EMBL/GenBank/DDBJ whole genome shotgun (WGS) entry which is preliminary data.</text>
</comment>
<sequence>MRSGMVWMGCLSARLIDLCPCRGRVSLDTSVTFSSGPYTPSEPDSYMTMV</sequence>
<dbReference type="PATRIC" id="fig|1008153.3.peg.3784"/>
<reference evidence="1 2" key="1">
    <citation type="submission" date="2016-02" db="EMBL/GenBank/DDBJ databases">
        <title>Genome sequence of Halalkalicoccus paucihalophilus DSM 24557.</title>
        <authorList>
            <person name="Poehlein A."/>
            <person name="Daniel R."/>
        </authorList>
    </citation>
    <scope>NUCLEOTIDE SEQUENCE [LARGE SCALE GENOMIC DNA]</scope>
    <source>
        <strain evidence="1 2">DSM 24557</strain>
    </source>
</reference>
<proteinExistence type="predicted"/>
<organism evidence="1 2">
    <name type="scientific">Halalkalicoccus paucihalophilus</name>
    <dbReference type="NCBI Taxonomy" id="1008153"/>
    <lineage>
        <taxon>Archaea</taxon>
        <taxon>Methanobacteriati</taxon>
        <taxon>Methanobacteriota</taxon>
        <taxon>Stenosarchaea group</taxon>
        <taxon>Halobacteria</taxon>
        <taxon>Halobacteriales</taxon>
        <taxon>Halococcaceae</taxon>
        <taxon>Halalkalicoccus</taxon>
    </lineage>
</organism>
<dbReference type="Proteomes" id="UP000075321">
    <property type="component" value="Unassembled WGS sequence"/>
</dbReference>
<protein>
    <submittedName>
        <fullName evidence="1">Uncharacterized protein</fullName>
    </submittedName>
</protein>
<dbReference type="AlphaFoldDB" id="A0A151AAE0"/>
<accession>A0A151AAE0</accession>
<evidence type="ECO:0000313" key="1">
    <source>
        <dbReference type="EMBL" id="KYH24605.1"/>
    </source>
</evidence>
<gene>
    <name evidence="1" type="ORF">HAPAU_35880</name>
</gene>